<dbReference type="OrthoDB" id="5231159at2759"/>
<sequence>MATVFFNTDIAPELLAPEVEERFQQVATSTKDINQMRSVLSDGQGRRAFEVLCTRCGSTRGRIYVGWIPLALVEFVYQGDNEHAQMFPLPITPRAMAIIRSNEPIIIKMSLSGSETRLPDTPYSGLESINTHTRMDHNNQLLFCPTMTKAEIDVVKKACSDEKEDQPLDVKPMRGKMKRETLFGGKQPTSSHLYHYCISLYRIPCHSNVQPHIQYNTVDFVYHGDRVKLPIQMRQKAFTVARDPNPFFKGIAQTSTGMGGWLTR</sequence>
<gene>
    <name evidence="2" type="ORF">M422DRAFT_251882</name>
</gene>
<proteinExistence type="predicted"/>
<organism evidence="2 3">
    <name type="scientific">Sphaerobolus stellatus (strain SS14)</name>
    <dbReference type="NCBI Taxonomy" id="990650"/>
    <lineage>
        <taxon>Eukaryota</taxon>
        <taxon>Fungi</taxon>
        <taxon>Dikarya</taxon>
        <taxon>Basidiomycota</taxon>
        <taxon>Agaricomycotina</taxon>
        <taxon>Agaricomycetes</taxon>
        <taxon>Phallomycetidae</taxon>
        <taxon>Geastrales</taxon>
        <taxon>Sphaerobolaceae</taxon>
        <taxon>Sphaerobolus</taxon>
    </lineage>
</organism>
<dbReference type="Proteomes" id="UP000054279">
    <property type="component" value="Unassembled WGS sequence"/>
</dbReference>
<feature type="domain" description="DUF8205" evidence="1">
    <location>
        <begin position="68"/>
        <end position="180"/>
    </location>
</feature>
<protein>
    <submittedName>
        <fullName evidence="2">Unplaced genomic scaffold SPHSTscaffold_41, whole genome shotgun sequence</fullName>
    </submittedName>
</protein>
<name>A0A0C9VC93_SPHS4</name>
<dbReference type="AlphaFoldDB" id="A0A0C9VC93"/>
<evidence type="ECO:0000259" key="1">
    <source>
        <dbReference type="Pfam" id="PF26632"/>
    </source>
</evidence>
<dbReference type="Pfam" id="PF26632">
    <property type="entry name" value="DUF8205"/>
    <property type="match status" value="1"/>
</dbReference>
<dbReference type="HOGENOM" id="CLU_1054382_0_0_1"/>
<evidence type="ECO:0000313" key="3">
    <source>
        <dbReference type="Proteomes" id="UP000054279"/>
    </source>
</evidence>
<evidence type="ECO:0000313" key="2">
    <source>
        <dbReference type="EMBL" id="KIJ44599.1"/>
    </source>
</evidence>
<reference evidence="2 3" key="1">
    <citation type="submission" date="2014-06" db="EMBL/GenBank/DDBJ databases">
        <title>Evolutionary Origins and Diversification of the Mycorrhizal Mutualists.</title>
        <authorList>
            <consortium name="DOE Joint Genome Institute"/>
            <consortium name="Mycorrhizal Genomics Consortium"/>
            <person name="Kohler A."/>
            <person name="Kuo A."/>
            <person name="Nagy L.G."/>
            <person name="Floudas D."/>
            <person name="Copeland A."/>
            <person name="Barry K.W."/>
            <person name="Cichocki N."/>
            <person name="Veneault-Fourrey C."/>
            <person name="LaButti K."/>
            <person name="Lindquist E.A."/>
            <person name="Lipzen A."/>
            <person name="Lundell T."/>
            <person name="Morin E."/>
            <person name="Murat C."/>
            <person name="Riley R."/>
            <person name="Ohm R."/>
            <person name="Sun H."/>
            <person name="Tunlid A."/>
            <person name="Henrissat B."/>
            <person name="Grigoriev I.V."/>
            <person name="Hibbett D.S."/>
            <person name="Martin F."/>
        </authorList>
    </citation>
    <scope>NUCLEOTIDE SEQUENCE [LARGE SCALE GENOMIC DNA]</scope>
    <source>
        <strain evidence="2 3">SS14</strain>
    </source>
</reference>
<accession>A0A0C9VC93</accession>
<keyword evidence="3" id="KW-1185">Reference proteome</keyword>
<dbReference type="InterPro" id="IPR058518">
    <property type="entry name" value="DUF8205"/>
</dbReference>
<dbReference type="EMBL" id="KN837116">
    <property type="protein sequence ID" value="KIJ44599.1"/>
    <property type="molecule type" value="Genomic_DNA"/>
</dbReference>